<organism evidence="1 2">
    <name type="scientific">Pseudoalteromonas carrageenovora IAM 12662</name>
    <dbReference type="NCBI Taxonomy" id="1314868"/>
    <lineage>
        <taxon>Bacteria</taxon>
        <taxon>Pseudomonadati</taxon>
        <taxon>Pseudomonadota</taxon>
        <taxon>Gammaproteobacteria</taxon>
        <taxon>Alteromonadales</taxon>
        <taxon>Pseudoalteromonadaceae</taxon>
        <taxon>Pseudoalteromonas</taxon>
    </lineage>
</organism>
<sequence>MTTKMKFIDRVVKKLWEFYGLIMSWICQPRTQILGCII</sequence>
<accession>A0ABR9EN11</accession>
<dbReference type="Proteomes" id="UP000615003">
    <property type="component" value="Unassembled WGS sequence"/>
</dbReference>
<evidence type="ECO:0000313" key="2">
    <source>
        <dbReference type="Proteomes" id="UP000615003"/>
    </source>
</evidence>
<proteinExistence type="predicted"/>
<protein>
    <recommendedName>
        <fullName evidence="3">Transposase</fullName>
    </recommendedName>
</protein>
<reference evidence="1 2" key="1">
    <citation type="submission" date="2015-06" db="EMBL/GenBank/DDBJ databases">
        <title>Genome sequence of Pseudoalteromonas carrageenovora.</title>
        <authorList>
            <person name="Xie B.-B."/>
            <person name="Rong J.-C."/>
            <person name="Qin Q.-L."/>
            <person name="Zhang Y.-Z."/>
        </authorList>
    </citation>
    <scope>NUCLEOTIDE SEQUENCE [LARGE SCALE GENOMIC DNA]</scope>
    <source>
        <strain evidence="1 2">IAM 12662</strain>
    </source>
</reference>
<dbReference type="EMBL" id="AQGW01000014">
    <property type="protein sequence ID" value="MBE0381271.1"/>
    <property type="molecule type" value="Genomic_DNA"/>
</dbReference>
<name>A0ABR9EN11_PSEVC</name>
<gene>
    <name evidence="1" type="ORF">PCARR_a3010</name>
</gene>
<keyword evidence="2" id="KW-1185">Reference proteome</keyword>
<comment type="caution">
    <text evidence="1">The sequence shown here is derived from an EMBL/GenBank/DDBJ whole genome shotgun (WGS) entry which is preliminary data.</text>
</comment>
<evidence type="ECO:0000313" key="1">
    <source>
        <dbReference type="EMBL" id="MBE0381271.1"/>
    </source>
</evidence>
<evidence type="ECO:0008006" key="3">
    <source>
        <dbReference type="Google" id="ProtNLM"/>
    </source>
</evidence>